<evidence type="ECO:0000313" key="1">
    <source>
        <dbReference type="EMBL" id="APR54706.1"/>
    </source>
</evidence>
<dbReference type="EMBL" id="QQWO01000021">
    <property type="protein sequence ID" value="RSU99500.1"/>
    <property type="molecule type" value="Genomic_DNA"/>
</dbReference>
<name>A0A1L6JFJ9_9SPHN</name>
<reference evidence="1" key="1">
    <citation type="submission" date="2016-12" db="EMBL/GenBank/DDBJ databases">
        <title>Whole genome sequencing of Sphingomonas koreensis.</title>
        <authorList>
            <person name="Conlan S."/>
            <person name="Thomas P.J."/>
            <person name="Mullikin J."/>
            <person name="Palmore T.N."/>
            <person name="Frank K.M."/>
            <person name="Segre J.A."/>
        </authorList>
    </citation>
    <scope>NUCLEOTIDE SEQUENCE</scope>
    <source>
        <strain evidence="1">ABOJV</strain>
    </source>
</reference>
<dbReference type="EMBL" id="CP018820">
    <property type="protein sequence ID" value="APR54706.1"/>
    <property type="molecule type" value="Genomic_DNA"/>
</dbReference>
<evidence type="ECO:0000313" key="5">
    <source>
        <dbReference type="Proteomes" id="UP000286681"/>
    </source>
</evidence>
<reference evidence="5 6" key="3">
    <citation type="submission" date="2018-07" db="EMBL/GenBank/DDBJ databases">
        <title>Genomic and Epidemiologic Investigation of an Indolent Hospital Outbreak.</title>
        <authorList>
            <person name="Johnson R.C."/>
            <person name="Deming C."/>
            <person name="Conlan S."/>
            <person name="Zellmer C.J."/>
            <person name="Michelin A.V."/>
            <person name="Lee-Lin S."/>
            <person name="Thomas P.J."/>
            <person name="Park M."/>
            <person name="Weingarten R.A."/>
            <person name="Less J."/>
            <person name="Dekker J.P."/>
            <person name="Frank K.M."/>
            <person name="Musser K.A."/>
            <person name="Mcquiston J.R."/>
            <person name="Henderson D.K."/>
            <person name="Lau A.F."/>
            <person name="Palmore T.N."/>
            <person name="Segre J.A."/>
        </authorList>
    </citation>
    <scope>NUCLEOTIDE SEQUENCE [LARGE SCALE GENOMIC DNA]</scope>
    <source>
        <strain evidence="3 6">SK-CDC1_0717</strain>
        <strain evidence="2 5">SK-NIH.Env10_0317</strain>
    </source>
</reference>
<evidence type="ECO:0000313" key="2">
    <source>
        <dbReference type="EMBL" id="RSU99500.1"/>
    </source>
</evidence>
<protein>
    <submittedName>
        <fullName evidence="1">Uncharacterized protein</fullName>
    </submittedName>
</protein>
<dbReference type="Proteomes" id="UP000286681">
    <property type="component" value="Unassembled WGS sequence"/>
</dbReference>
<dbReference type="OrthoDB" id="7596638at2"/>
<accession>A0A1L6JFJ9</accession>
<sequence length="128" mass="14006">MRLDPARTPVRLGLFACLLFPLAGCGQSDFTKQMTAICAEEADPGADCGCIVGKLDAGLPDRLKPAFSALRWPLKPDPQDRERVFNDAMRAAGVDPVDRQAVQSIQSEFRDAYKPLREQLRAECGGDL</sequence>
<gene>
    <name evidence="1" type="ORF">BRX40_21775</name>
    <name evidence="2" type="ORF">CA257_19470</name>
    <name evidence="3" type="ORF">DAH66_10310</name>
</gene>
<dbReference type="AlphaFoldDB" id="A0A1L6JFJ9"/>
<proteinExistence type="predicted"/>
<evidence type="ECO:0000313" key="3">
    <source>
        <dbReference type="EMBL" id="RSY85455.1"/>
    </source>
</evidence>
<evidence type="ECO:0000313" key="6">
    <source>
        <dbReference type="Proteomes" id="UP000287746"/>
    </source>
</evidence>
<dbReference type="GeneID" id="44135200"/>
<dbReference type="KEGG" id="skr:BRX40_21775"/>
<evidence type="ECO:0000313" key="4">
    <source>
        <dbReference type="Proteomes" id="UP000185161"/>
    </source>
</evidence>
<keyword evidence="4" id="KW-1185">Reference proteome</keyword>
<dbReference type="RefSeq" id="WP_075152961.1">
    <property type="nucleotide sequence ID" value="NZ_CP018820.1"/>
</dbReference>
<dbReference type="Proteomes" id="UP000287746">
    <property type="component" value="Unassembled WGS sequence"/>
</dbReference>
<dbReference type="STRING" id="93064.BRX40_21775"/>
<dbReference type="EMBL" id="QQYZ01000008">
    <property type="protein sequence ID" value="RSY85455.1"/>
    <property type="molecule type" value="Genomic_DNA"/>
</dbReference>
<dbReference type="Proteomes" id="UP000185161">
    <property type="component" value="Chromosome"/>
</dbReference>
<reference evidence="4" key="2">
    <citation type="submission" date="2016-12" db="EMBL/GenBank/DDBJ databases">
        <title>Whole genome sequencing of Sphingomonas sp. ABOJV.</title>
        <authorList>
            <person name="Conlan S."/>
            <person name="Thomas P.J."/>
            <person name="Mullikin J."/>
            <person name="Palmore T.N."/>
            <person name="Frank K.M."/>
            <person name="Segre J.A."/>
        </authorList>
    </citation>
    <scope>NUCLEOTIDE SEQUENCE [LARGE SCALE GENOMIC DNA]</scope>
    <source>
        <strain evidence="4">ABOJV</strain>
    </source>
</reference>
<organism evidence="1 4">
    <name type="scientific">Sphingomonas koreensis</name>
    <dbReference type="NCBI Taxonomy" id="93064"/>
    <lineage>
        <taxon>Bacteria</taxon>
        <taxon>Pseudomonadati</taxon>
        <taxon>Pseudomonadota</taxon>
        <taxon>Alphaproteobacteria</taxon>
        <taxon>Sphingomonadales</taxon>
        <taxon>Sphingomonadaceae</taxon>
        <taxon>Sphingomonas</taxon>
    </lineage>
</organism>